<proteinExistence type="predicted"/>
<organism evidence="1 2">
    <name type="scientific">Paenibacillus abyssi</name>
    <dbReference type="NCBI Taxonomy" id="1340531"/>
    <lineage>
        <taxon>Bacteria</taxon>
        <taxon>Bacillati</taxon>
        <taxon>Bacillota</taxon>
        <taxon>Bacilli</taxon>
        <taxon>Bacillales</taxon>
        <taxon>Paenibacillaceae</taxon>
        <taxon>Paenibacillus</taxon>
    </lineage>
</organism>
<reference evidence="1" key="1">
    <citation type="journal article" date="2014" name="Int. J. Syst. Evol. Microbiol.">
        <title>Complete genome sequence of Corynebacterium casei LMG S-19264T (=DSM 44701T), isolated from a smear-ripened cheese.</title>
        <authorList>
            <consortium name="US DOE Joint Genome Institute (JGI-PGF)"/>
            <person name="Walter F."/>
            <person name="Albersmeier A."/>
            <person name="Kalinowski J."/>
            <person name="Ruckert C."/>
        </authorList>
    </citation>
    <scope>NUCLEOTIDE SEQUENCE</scope>
    <source>
        <strain evidence="1">CGMCC 1.12987</strain>
    </source>
</reference>
<dbReference type="Proteomes" id="UP000644756">
    <property type="component" value="Unassembled WGS sequence"/>
</dbReference>
<evidence type="ECO:0000313" key="2">
    <source>
        <dbReference type="Proteomes" id="UP000644756"/>
    </source>
</evidence>
<dbReference type="EMBL" id="BMGR01000001">
    <property type="protein sequence ID" value="GGF88706.1"/>
    <property type="molecule type" value="Genomic_DNA"/>
</dbReference>
<dbReference type="RefSeq" id="WP_188528233.1">
    <property type="nucleotide sequence ID" value="NZ_BMGR01000001.1"/>
</dbReference>
<gene>
    <name evidence="1" type="ORF">GCM10010916_02510</name>
</gene>
<sequence length="778" mass="89492">MKFGDFLSVVHPEYVYLRLKPNNSIRNQQTHKIARAIGALYKNVVENVKMEEHRLIRMFGRDFVLGTKYTYTLPAKTSYYIYMERKRVEFYFVVPRQYLAYIREKLSDVWSGLTVDEVDTLPQFSDRATKYQLSYEKEDGLSLAADRRSNDLLTSNLNAVELLEDGDKLGIFYNFVPVSQVSWRHVYRATITKVNRRLPVDRDKFGVGYTFKMALAFLDLVFREVGEVLSGSVRKTESGANVLESLIERLNGARQISESTAKKANSTVIDTQIVVMAESPDAVRQRNAARSLAQSFDTITDDNRLAFKPYRRTFTFTDRDIRAERNKVGDQEAQNFITLAGREMLERYNFIERIETHETEVPEDLREGALCIGENTYRGTVQPAYLSSDREFQNLTLVLIGPTRAGKSTLIANLCRDAINIGECAIIFDYVGQCELSREVAATLPPDRVLNIDCNDYRTMQGLGYNEVVGKSADPFEAYDNAKKQTTQLLTLVNSINADETRLTAKMQRYLVSAALITFISGGNIRSVFDCLQDHETRAELISAIPPSQTENLRKYTRWLAELDEYDKKGNVTGTKDTYVVGIIDRLNQLEQNAYVEKMLDKDTRGNIDLVTEMQRNQIICIRMPSDMFSTDSERDVYTTYWSTKIWLALQMRSKRFSGDRAKFTKVNLVVDELYQVAHTEQFMRSKLSQYAKFGLKPIISAHYLNQIRHIRDELRSANASYMLISGCDKKNYEELKSELYPYTEEDLLRLPRFHSLNLVKNKDGYARFITKLPPPIN</sequence>
<accession>A0A917FJD2</accession>
<keyword evidence="2" id="KW-1185">Reference proteome</keyword>
<dbReference type="SUPFAM" id="SSF52540">
    <property type="entry name" value="P-loop containing nucleoside triphosphate hydrolases"/>
    <property type="match status" value="1"/>
</dbReference>
<reference evidence="1" key="2">
    <citation type="submission" date="2020-09" db="EMBL/GenBank/DDBJ databases">
        <authorList>
            <person name="Sun Q."/>
            <person name="Zhou Y."/>
        </authorList>
    </citation>
    <scope>NUCLEOTIDE SEQUENCE</scope>
    <source>
        <strain evidence="1">CGMCC 1.12987</strain>
    </source>
</reference>
<name>A0A917FJD2_9BACL</name>
<dbReference type="AlphaFoldDB" id="A0A917FJD2"/>
<protein>
    <recommendedName>
        <fullName evidence="3">Helicase HerA central domain-containing protein</fullName>
    </recommendedName>
</protein>
<comment type="caution">
    <text evidence="1">The sequence shown here is derived from an EMBL/GenBank/DDBJ whole genome shotgun (WGS) entry which is preliminary data.</text>
</comment>
<evidence type="ECO:0000313" key="1">
    <source>
        <dbReference type="EMBL" id="GGF88706.1"/>
    </source>
</evidence>
<dbReference type="InterPro" id="IPR027417">
    <property type="entry name" value="P-loop_NTPase"/>
</dbReference>
<evidence type="ECO:0008006" key="3">
    <source>
        <dbReference type="Google" id="ProtNLM"/>
    </source>
</evidence>